<protein>
    <submittedName>
        <fullName evidence="1">Rubrerythrin</fullName>
    </submittedName>
</protein>
<dbReference type="eggNOG" id="COG1592">
    <property type="taxonomic scope" value="Bacteria"/>
</dbReference>
<dbReference type="SUPFAM" id="SSF47240">
    <property type="entry name" value="Ferritin-like"/>
    <property type="match status" value="1"/>
</dbReference>
<name>A0A1Y3QZS6_9BACT</name>
<sequence>MILLLFVVSTGILVWIYFAALRGQRAPHRRQWTETLADLDACCRHKHIKSRQYDHFAETARTEQRPGAEHLFRAMAFSARLQEYNCANAIVRLGGRYTPPEKVTVFRGTTDQNLQRSIDYERRPPDALHTGEIDRALAAGNRYAARVLIWSKAGDVRHRALMARYIATGETGHEAGYRICPVCGNIYAAEYCDPFCPQCLTDGREFVRIGE</sequence>
<organism evidence="1 2">
    <name type="scientific">Alistipes onderdonkii</name>
    <dbReference type="NCBI Taxonomy" id="328813"/>
    <lineage>
        <taxon>Bacteria</taxon>
        <taxon>Pseudomonadati</taxon>
        <taxon>Bacteroidota</taxon>
        <taxon>Bacteroidia</taxon>
        <taxon>Bacteroidales</taxon>
        <taxon>Rikenellaceae</taxon>
        <taxon>Alistipes</taxon>
    </lineage>
</organism>
<reference evidence="2" key="1">
    <citation type="submission" date="2017-04" db="EMBL/GenBank/DDBJ databases">
        <title>Function of individual gut microbiota members based on whole genome sequencing of pure cultures obtained from chicken caecum.</title>
        <authorList>
            <person name="Medvecky M."/>
            <person name="Cejkova D."/>
            <person name="Polansky O."/>
            <person name="Karasova D."/>
            <person name="Kubasova T."/>
            <person name="Cizek A."/>
            <person name="Rychlik I."/>
        </authorList>
    </citation>
    <scope>NUCLEOTIDE SEQUENCE [LARGE SCALE GENOMIC DNA]</scope>
    <source>
        <strain evidence="2">An90</strain>
    </source>
</reference>
<evidence type="ECO:0000313" key="1">
    <source>
        <dbReference type="EMBL" id="OUN05173.1"/>
    </source>
</evidence>
<dbReference type="EMBL" id="NFHB01000001">
    <property type="protein sequence ID" value="OUN05173.1"/>
    <property type="molecule type" value="Genomic_DNA"/>
</dbReference>
<dbReference type="InterPro" id="IPR009078">
    <property type="entry name" value="Ferritin-like_SF"/>
</dbReference>
<comment type="caution">
    <text evidence="1">The sequence shown here is derived from an EMBL/GenBank/DDBJ whole genome shotgun (WGS) entry which is preliminary data.</text>
</comment>
<dbReference type="OrthoDB" id="9799749at2"/>
<evidence type="ECO:0000313" key="2">
    <source>
        <dbReference type="Proteomes" id="UP000195772"/>
    </source>
</evidence>
<dbReference type="InterPro" id="IPR012347">
    <property type="entry name" value="Ferritin-like"/>
</dbReference>
<dbReference type="Proteomes" id="UP000195772">
    <property type="component" value="Unassembled WGS sequence"/>
</dbReference>
<dbReference type="Gene3D" id="1.20.1260.10">
    <property type="match status" value="1"/>
</dbReference>
<dbReference type="AlphaFoldDB" id="A0A1Y3QZS6"/>
<accession>A0A1Y3QZS6</accession>
<gene>
    <name evidence="1" type="ORF">B5G41_02485</name>
</gene>
<proteinExistence type="predicted"/>
<dbReference type="CDD" id="cd00350">
    <property type="entry name" value="rubredoxin_like"/>
    <property type="match status" value="1"/>
</dbReference>